<evidence type="ECO:0000313" key="4">
    <source>
        <dbReference type="Proteomes" id="UP000736672"/>
    </source>
</evidence>
<evidence type="ECO:0000259" key="2">
    <source>
        <dbReference type="Pfam" id="PF20150"/>
    </source>
</evidence>
<keyword evidence="4" id="KW-1185">Reference proteome</keyword>
<feature type="domain" description="2EXR" evidence="2">
    <location>
        <begin position="74"/>
        <end position="168"/>
    </location>
</feature>
<gene>
    <name evidence="3" type="ORF">B0J15DRAFT_594106</name>
</gene>
<feature type="signal peptide" evidence="1">
    <location>
        <begin position="1"/>
        <end position="21"/>
    </location>
</feature>
<sequence length="421" mass="48427">MFLLTCRVGGFSSSLFSLLSSFSVLFTRNCQPSQTSNLHTNDSLITSPSLINYSLVSLQPTNTSIMSLSKPVSFPKFPHLANELQELVWEWSLKDRHPAAHFAQLGSHKLKSRLPNGEVGSFWTMTSIEELVWSDPPRELAEMCPVRETQVDVLLRTCKQSRRVATRHRESWGPEGTLQLYDPRDKSRADTWDMARDFRIPGPEMSDTGVHKKYLPPRLFDLPSRKVDNSRDLVILGPEWVGVGQEFQKGFFSTKPEWQLPVPRVPYLALTYNTRESLDSQLSLVAWILRLRAEVLYLLIKPDEFDNDDNTFVGADPARKIVKDRRKSLETPLKKRAGAENLVSEAPDSFWYGTREYYALSWDDLEEKMMNSKPWIQLCGAIEKARLMEKDFCTECFGTHCNSKAETFPVIWKVMSWRDHK</sequence>
<evidence type="ECO:0000313" key="3">
    <source>
        <dbReference type="EMBL" id="KAH7260311.1"/>
    </source>
</evidence>
<protein>
    <recommendedName>
        <fullName evidence="2">2EXR domain-containing protein</fullName>
    </recommendedName>
</protein>
<evidence type="ECO:0000256" key="1">
    <source>
        <dbReference type="SAM" id="SignalP"/>
    </source>
</evidence>
<dbReference type="AlphaFoldDB" id="A0A9P9HMY2"/>
<organism evidence="3 4">
    <name type="scientific">Fusarium solani</name>
    <name type="common">Filamentous fungus</name>
    <dbReference type="NCBI Taxonomy" id="169388"/>
    <lineage>
        <taxon>Eukaryota</taxon>
        <taxon>Fungi</taxon>
        <taxon>Dikarya</taxon>
        <taxon>Ascomycota</taxon>
        <taxon>Pezizomycotina</taxon>
        <taxon>Sordariomycetes</taxon>
        <taxon>Hypocreomycetidae</taxon>
        <taxon>Hypocreales</taxon>
        <taxon>Nectriaceae</taxon>
        <taxon>Fusarium</taxon>
        <taxon>Fusarium solani species complex</taxon>
    </lineage>
</organism>
<name>A0A9P9HMY2_FUSSL</name>
<keyword evidence="1" id="KW-0732">Signal</keyword>
<dbReference type="OrthoDB" id="5061489at2759"/>
<reference evidence="3" key="1">
    <citation type="journal article" date="2021" name="Nat. Commun.">
        <title>Genetic determinants of endophytism in the Arabidopsis root mycobiome.</title>
        <authorList>
            <person name="Mesny F."/>
            <person name="Miyauchi S."/>
            <person name="Thiergart T."/>
            <person name="Pickel B."/>
            <person name="Atanasova L."/>
            <person name="Karlsson M."/>
            <person name="Huettel B."/>
            <person name="Barry K.W."/>
            <person name="Haridas S."/>
            <person name="Chen C."/>
            <person name="Bauer D."/>
            <person name="Andreopoulos W."/>
            <person name="Pangilinan J."/>
            <person name="LaButti K."/>
            <person name="Riley R."/>
            <person name="Lipzen A."/>
            <person name="Clum A."/>
            <person name="Drula E."/>
            <person name="Henrissat B."/>
            <person name="Kohler A."/>
            <person name="Grigoriev I.V."/>
            <person name="Martin F.M."/>
            <person name="Hacquard S."/>
        </authorList>
    </citation>
    <scope>NUCLEOTIDE SEQUENCE</scope>
    <source>
        <strain evidence="3">FSSC 5 MPI-SDFR-AT-0091</strain>
    </source>
</reference>
<comment type="caution">
    <text evidence="3">The sequence shown here is derived from an EMBL/GenBank/DDBJ whole genome shotgun (WGS) entry which is preliminary data.</text>
</comment>
<proteinExistence type="predicted"/>
<dbReference type="EMBL" id="JAGTJS010000008">
    <property type="protein sequence ID" value="KAH7260311.1"/>
    <property type="molecule type" value="Genomic_DNA"/>
</dbReference>
<dbReference type="Proteomes" id="UP000736672">
    <property type="component" value="Unassembled WGS sequence"/>
</dbReference>
<dbReference type="InterPro" id="IPR045518">
    <property type="entry name" value="2EXR"/>
</dbReference>
<feature type="chain" id="PRO_5040212200" description="2EXR domain-containing protein" evidence="1">
    <location>
        <begin position="22"/>
        <end position="421"/>
    </location>
</feature>
<accession>A0A9P9HMY2</accession>
<dbReference type="Pfam" id="PF20150">
    <property type="entry name" value="2EXR"/>
    <property type="match status" value="1"/>
</dbReference>